<dbReference type="SUPFAM" id="SSF55277">
    <property type="entry name" value="GYF domain"/>
    <property type="match status" value="1"/>
</dbReference>
<comment type="caution">
    <text evidence="3">The sequence shown here is derived from an EMBL/GenBank/DDBJ whole genome shotgun (WGS) entry which is preliminary data.</text>
</comment>
<feature type="compositionally biased region" description="Low complexity" evidence="1">
    <location>
        <begin position="220"/>
        <end position="239"/>
    </location>
</feature>
<feature type="compositionally biased region" description="Gly residues" evidence="1">
    <location>
        <begin position="47"/>
        <end position="67"/>
    </location>
</feature>
<proteinExistence type="predicted"/>
<name>A0ABN9YHZ4_9DINO</name>
<dbReference type="InterPro" id="IPR035445">
    <property type="entry name" value="GYF-like_dom_sf"/>
</dbReference>
<sequence length="324" mass="34239">VTADGVRLRVAWPREADYVSMGDGGSGGRESKGDGKGDRRKGDAARGDGGWGRAKGAGGKGAEGAGKGSKARRDEGPAAAPDAEGSRRWKSKGDWNDADLGSISWAYVDPKGAVQTGFSSEEMKLWFEQGYFKKDLKIALMRAPPGNSLKEPPWREFYPLGQGETASSSSAGRVWRERPVSQRGVVPRPAVVLHLRPAVVRQPRHRERAEGAGPDPVCGRALLAGPAAPGPPARSAVSPKEAKPGPLGGGGGGAGAPESHSARAPRRSDPRSARVVARIATSVVAVFGLRGPSSSLRAVKERLWTNRSRRRGSRAFFVWRVGAF</sequence>
<evidence type="ECO:0000259" key="2">
    <source>
        <dbReference type="PROSITE" id="PS50829"/>
    </source>
</evidence>
<accession>A0ABN9YHZ4</accession>
<dbReference type="SMART" id="SM00444">
    <property type="entry name" value="GYF"/>
    <property type="match status" value="1"/>
</dbReference>
<dbReference type="InterPro" id="IPR003169">
    <property type="entry name" value="GYF"/>
</dbReference>
<feature type="region of interest" description="Disordered" evidence="1">
    <location>
        <begin position="12"/>
        <end position="93"/>
    </location>
</feature>
<feature type="compositionally biased region" description="Basic and acidic residues" evidence="1">
    <location>
        <begin position="29"/>
        <end position="46"/>
    </location>
</feature>
<feature type="region of interest" description="Disordered" evidence="1">
    <location>
        <begin position="202"/>
        <end position="273"/>
    </location>
</feature>
<dbReference type="Gene3D" id="3.30.1490.40">
    <property type="match status" value="1"/>
</dbReference>
<dbReference type="PROSITE" id="PS50829">
    <property type="entry name" value="GYF"/>
    <property type="match status" value="1"/>
</dbReference>
<feature type="compositionally biased region" description="Gly residues" evidence="1">
    <location>
        <begin position="246"/>
        <end position="255"/>
    </location>
</feature>
<evidence type="ECO:0000313" key="3">
    <source>
        <dbReference type="EMBL" id="CAK0911561.1"/>
    </source>
</evidence>
<protein>
    <recommendedName>
        <fullName evidence="2">GYF domain-containing protein</fullName>
    </recommendedName>
</protein>
<gene>
    <name evidence="3" type="ORF">PCOR1329_LOCUS85408</name>
</gene>
<feature type="domain" description="GYF" evidence="2">
    <location>
        <begin position="102"/>
        <end position="161"/>
    </location>
</feature>
<keyword evidence="4" id="KW-1185">Reference proteome</keyword>
<evidence type="ECO:0000313" key="4">
    <source>
        <dbReference type="Proteomes" id="UP001189429"/>
    </source>
</evidence>
<feature type="compositionally biased region" description="Basic and acidic residues" evidence="1">
    <location>
        <begin position="84"/>
        <end position="93"/>
    </location>
</feature>
<reference evidence="3" key="1">
    <citation type="submission" date="2023-10" db="EMBL/GenBank/DDBJ databases">
        <authorList>
            <person name="Chen Y."/>
            <person name="Shah S."/>
            <person name="Dougan E. K."/>
            <person name="Thang M."/>
            <person name="Chan C."/>
        </authorList>
    </citation>
    <scope>NUCLEOTIDE SEQUENCE [LARGE SCALE GENOMIC DNA]</scope>
</reference>
<organism evidence="3 4">
    <name type="scientific">Prorocentrum cordatum</name>
    <dbReference type="NCBI Taxonomy" id="2364126"/>
    <lineage>
        <taxon>Eukaryota</taxon>
        <taxon>Sar</taxon>
        <taxon>Alveolata</taxon>
        <taxon>Dinophyceae</taxon>
        <taxon>Prorocentrales</taxon>
        <taxon>Prorocentraceae</taxon>
        <taxon>Prorocentrum</taxon>
    </lineage>
</organism>
<dbReference type="Proteomes" id="UP001189429">
    <property type="component" value="Unassembled WGS sequence"/>
</dbReference>
<dbReference type="Pfam" id="PF02213">
    <property type="entry name" value="GYF"/>
    <property type="match status" value="1"/>
</dbReference>
<dbReference type="EMBL" id="CAUYUJ010022606">
    <property type="protein sequence ID" value="CAK0911561.1"/>
    <property type="molecule type" value="Genomic_DNA"/>
</dbReference>
<evidence type="ECO:0000256" key="1">
    <source>
        <dbReference type="SAM" id="MobiDB-lite"/>
    </source>
</evidence>
<feature type="non-terminal residue" evidence="3">
    <location>
        <position position="1"/>
    </location>
</feature>